<keyword evidence="1 3" id="KW-0378">Hydrolase</keyword>
<dbReference type="GO" id="GO:0008829">
    <property type="term" value="F:dCTP deaminase activity"/>
    <property type="evidence" value="ECO:0007669"/>
    <property type="project" value="UniProtKB-EC"/>
</dbReference>
<evidence type="ECO:0000313" key="4">
    <source>
        <dbReference type="Proteomes" id="UP000007076"/>
    </source>
</evidence>
<sequence length="186" mass="20811">MILTGPQIGAEVEEGRIAISPFDASLLSPNSYDFQLSSDIGWYARHWWGGHTLDCRRPNPFVRATIPEEGMVLRPGRIYLASTAETIGSEHFVPIIRARSSTARTGLFVHCTADLIDLGSLGRLTLQFHAVQPVRVYPGQRIGQVTFWVPTGRRELYRGKYQGSTLPEPSQIWRDFRAEDPRGSSA</sequence>
<dbReference type="PATRIC" id="fig|452652.3.peg.557"/>
<organism evidence="3 4">
    <name type="scientific">Kitasatospora setae (strain ATCC 33774 / DSM 43861 / JCM 3304 / KCC A-0304 / NBRC 14216 / KM-6054)</name>
    <name type="common">Streptomyces setae</name>
    <dbReference type="NCBI Taxonomy" id="452652"/>
    <lineage>
        <taxon>Bacteria</taxon>
        <taxon>Bacillati</taxon>
        <taxon>Actinomycetota</taxon>
        <taxon>Actinomycetes</taxon>
        <taxon>Kitasatosporales</taxon>
        <taxon>Streptomycetaceae</taxon>
        <taxon>Kitasatospora</taxon>
    </lineage>
</organism>
<evidence type="ECO:0000256" key="2">
    <source>
        <dbReference type="ARBA" id="ARBA00023080"/>
    </source>
</evidence>
<dbReference type="PANTHER" id="PTHR42680:SF3">
    <property type="entry name" value="DCTP DEAMINASE"/>
    <property type="match status" value="1"/>
</dbReference>
<dbReference type="InterPro" id="IPR036157">
    <property type="entry name" value="dUTPase-like_sf"/>
</dbReference>
<dbReference type="STRING" id="452652.KSE_05640"/>
<accession>E4N5C6</accession>
<protein>
    <submittedName>
        <fullName evidence="3">Putative deoxycytidine triphosphate deaminase</fullName>
        <ecNumber evidence="3">3.5.4.13</ecNumber>
    </submittedName>
</protein>
<dbReference type="Proteomes" id="UP000007076">
    <property type="component" value="Chromosome"/>
</dbReference>
<dbReference type="CDD" id="cd07557">
    <property type="entry name" value="trimeric_dUTPase"/>
    <property type="match status" value="1"/>
</dbReference>
<dbReference type="InterPro" id="IPR011962">
    <property type="entry name" value="dCTP_deaminase"/>
</dbReference>
<dbReference type="EC" id="3.5.4.13" evidence="3"/>
<dbReference type="PANTHER" id="PTHR42680">
    <property type="entry name" value="DCTP DEAMINASE"/>
    <property type="match status" value="1"/>
</dbReference>
<dbReference type="GO" id="GO:0015949">
    <property type="term" value="P:nucleobase-containing small molecule interconversion"/>
    <property type="evidence" value="ECO:0007669"/>
    <property type="project" value="TreeGrafter"/>
</dbReference>
<evidence type="ECO:0000313" key="3">
    <source>
        <dbReference type="EMBL" id="BAJ26407.1"/>
    </source>
</evidence>
<keyword evidence="2" id="KW-0546">Nucleotide metabolism</keyword>
<dbReference type="AlphaFoldDB" id="E4N5C6"/>
<name>E4N5C6_KITSK</name>
<dbReference type="Pfam" id="PF22769">
    <property type="entry name" value="DCD"/>
    <property type="match status" value="1"/>
</dbReference>
<dbReference type="HOGENOM" id="CLU_087476_0_1_11"/>
<dbReference type="InterPro" id="IPR033704">
    <property type="entry name" value="dUTPase_trimeric"/>
</dbReference>
<gene>
    <name evidence="3" type="primary">dcd2</name>
    <name evidence="3" type="ordered locus">KSE_05640</name>
</gene>
<dbReference type="RefSeq" id="WP_014133726.1">
    <property type="nucleotide sequence ID" value="NC_016109.1"/>
</dbReference>
<dbReference type="SUPFAM" id="SSF51283">
    <property type="entry name" value="dUTPase-like"/>
    <property type="match status" value="1"/>
</dbReference>
<evidence type="ECO:0000256" key="1">
    <source>
        <dbReference type="ARBA" id="ARBA00022801"/>
    </source>
</evidence>
<dbReference type="KEGG" id="ksk:KSE_05640"/>
<dbReference type="EMBL" id="AP010968">
    <property type="protein sequence ID" value="BAJ26407.1"/>
    <property type="molecule type" value="Genomic_DNA"/>
</dbReference>
<dbReference type="GO" id="GO:0006229">
    <property type="term" value="P:dUTP biosynthetic process"/>
    <property type="evidence" value="ECO:0007669"/>
    <property type="project" value="InterPro"/>
</dbReference>
<dbReference type="Gene3D" id="2.70.40.10">
    <property type="match status" value="1"/>
</dbReference>
<keyword evidence="4" id="KW-1185">Reference proteome</keyword>
<proteinExistence type="predicted"/>
<reference evidence="3 4" key="1">
    <citation type="journal article" date="2010" name="DNA Res.">
        <title>Genome sequence of Kitasatospora setae NBRC 14216T: an evolutionary snapshot of the family Streptomycetaceae.</title>
        <authorList>
            <person name="Ichikawa N."/>
            <person name="Oguchi A."/>
            <person name="Ikeda H."/>
            <person name="Ishikawa J."/>
            <person name="Kitani S."/>
            <person name="Watanabe Y."/>
            <person name="Nakamura S."/>
            <person name="Katano Y."/>
            <person name="Kishi E."/>
            <person name="Sasagawa M."/>
            <person name="Ankai A."/>
            <person name="Fukui S."/>
            <person name="Hashimoto Y."/>
            <person name="Kamata S."/>
            <person name="Otoguro M."/>
            <person name="Tanikawa S."/>
            <person name="Nihira T."/>
            <person name="Horinouchi S."/>
            <person name="Ohnishi Y."/>
            <person name="Hayakawa M."/>
            <person name="Kuzuyama T."/>
            <person name="Arisawa A."/>
            <person name="Nomoto F."/>
            <person name="Miura H."/>
            <person name="Takahashi Y."/>
            <person name="Fujita N."/>
        </authorList>
    </citation>
    <scope>NUCLEOTIDE SEQUENCE [LARGE SCALE GENOMIC DNA]</scope>
    <source>
        <strain evidence="4">ATCC 33774 / DSM 43861 / JCM 3304 / KCC A-0304 / NBRC 14216 / KM-6054</strain>
    </source>
</reference>
<dbReference type="eggNOG" id="COG0717">
    <property type="taxonomic scope" value="Bacteria"/>
</dbReference>